<dbReference type="EMBL" id="SZYD01000012">
    <property type="protein sequence ID" value="KAD4586241.1"/>
    <property type="molecule type" value="Genomic_DNA"/>
</dbReference>
<dbReference type="Proteomes" id="UP000326396">
    <property type="component" value="Linkage Group LG2"/>
</dbReference>
<reference evidence="1 2" key="1">
    <citation type="submission" date="2019-05" db="EMBL/GenBank/DDBJ databases">
        <title>Mikania micrantha, genome provides insights into the molecular mechanism of rapid growth.</title>
        <authorList>
            <person name="Liu B."/>
        </authorList>
    </citation>
    <scope>NUCLEOTIDE SEQUENCE [LARGE SCALE GENOMIC DNA]</scope>
    <source>
        <strain evidence="1">NLD-2019</strain>
        <tissue evidence="1">Leaf</tissue>
    </source>
</reference>
<accession>A0A5N6NEF0</accession>
<comment type="caution">
    <text evidence="1">The sequence shown here is derived from an EMBL/GenBank/DDBJ whole genome shotgun (WGS) entry which is preliminary data.</text>
</comment>
<gene>
    <name evidence="1" type="ORF">E3N88_23842</name>
</gene>
<dbReference type="AlphaFoldDB" id="A0A5N6NEF0"/>
<proteinExistence type="predicted"/>
<organism evidence="1 2">
    <name type="scientific">Mikania micrantha</name>
    <name type="common">bitter vine</name>
    <dbReference type="NCBI Taxonomy" id="192012"/>
    <lineage>
        <taxon>Eukaryota</taxon>
        <taxon>Viridiplantae</taxon>
        <taxon>Streptophyta</taxon>
        <taxon>Embryophyta</taxon>
        <taxon>Tracheophyta</taxon>
        <taxon>Spermatophyta</taxon>
        <taxon>Magnoliopsida</taxon>
        <taxon>eudicotyledons</taxon>
        <taxon>Gunneridae</taxon>
        <taxon>Pentapetalae</taxon>
        <taxon>asterids</taxon>
        <taxon>campanulids</taxon>
        <taxon>Asterales</taxon>
        <taxon>Asteraceae</taxon>
        <taxon>Asteroideae</taxon>
        <taxon>Heliantheae alliance</taxon>
        <taxon>Eupatorieae</taxon>
        <taxon>Mikania</taxon>
    </lineage>
</organism>
<evidence type="ECO:0000313" key="2">
    <source>
        <dbReference type="Proteomes" id="UP000326396"/>
    </source>
</evidence>
<evidence type="ECO:0000313" key="1">
    <source>
        <dbReference type="EMBL" id="KAD4586241.1"/>
    </source>
</evidence>
<keyword evidence="2" id="KW-1185">Reference proteome</keyword>
<evidence type="ECO:0008006" key="3">
    <source>
        <dbReference type="Google" id="ProtNLM"/>
    </source>
</evidence>
<protein>
    <recommendedName>
        <fullName evidence="3">ARID domain-containing protein</fullName>
    </recommendedName>
</protein>
<name>A0A5N6NEF0_9ASTR</name>
<sequence>MYGGFKKTNKRNLWPQVACDMGFEWDRNEGEASCSQAIKNMGDKKARLSNDESNAGADSKDNGFVNHLKIRIVLVPQKTKDGNIEDHN</sequence>